<dbReference type="PANTHER" id="PTHR33706:SF1">
    <property type="entry name" value="TPR REPEAT PROTEIN"/>
    <property type="match status" value="1"/>
</dbReference>
<gene>
    <name evidence="1" type="ORF">GSPATT00035799001</name>
</gene>
<keyword evidence="2" id="KW-1185">Reference proteome</keyword>
<dbReference type="EMBL" id="CT868046">
    <property type="protein sequence ID" value="CAK66669.1"/>
    <property type="molecule type" value="Genomic_DNA"/>
</dbReference>
<evidence type="ECO:0008006" key="3">
    <source>
        <dbReference type="Google" id="ProtNLM"/>
    </source>
</evidence>
<name>A0C7A2_PARTE</name>
<protein>
    <recommendedName>
        <fullName evidence="3">MORN repeat protein</fullName>
    </recommendedName>
</protein>
<proteinExistence type="predicted"/>
<evidence type="ECO:0000313" key="2">
    <source>
        <dbReference type="Proteomes" id="UP000000600"/>
    </source>
</evidence>
<evidence type="ECO:0000313" key="1">
    <source>
        <dbReference type="EMBL" id="CAK66669.1"/>
    </source>
</evidence>
<dbReference type="InParanoid" id="A0C7A2"/>
<dbReference type="Proteomes" id="UP000000600">
    <property type="component" value="Unassembled WGS sequence"/>
</dbReference>
<organism evidence="1 2">
    <name type="scientific">Paramecium tetraurelia</name>
    <dbReference type="NCBI Taxonomy" id="5888"/>
    <lineage>
        <taxon>Eukaryota</taxon>
        <taxon>Sar</taxon>
        <taxon>Alveolata</taxon>
        <taxon>Ciliophora</taxon>
        <taxon>Intramacronucleata</taxon>
        <taxon>Oligohymenophorea</taxon>
        <taxon>Peniculida</taxon>
        <taxon>Parameciidae</taxon>
        <taxon>Paramecium</taxon>
    </lineage>
</organism>
<sequence length="284" mass="33763">MKPTKQIFNENDLAKQEQDKVILNVSGWQPTKISQAFPLTRTDYSIIFTEDHEVIYKQQGKYLKIYKEEDFQYSEIIYNLERLNKLEWKGKHDQNQQEFSKQKAFWDGELTKLGGVCTKQRLRIGIWVEPWENYWSGCQVTFEGYYDENGHRVEKWKYRDESNEEMQNRQFVFSGGGYFQDDGQKSGIWKELQVAYNGMQFNLDYNRNNQSIQIGQYNKGLKYGEWMTIYNKKIIGGGIYNEKGHKVGMWIEQVDHFSKQIIIPNDIKSAIINPHLQESTILWE</sequence>
<dbReference type="HOGENOM" id="CLU_935251_0_0_1"/>
<dbReference type="KEGG" id="ptm:GSPATT00035799001"/>
<reference evidence="1 2" key="1">
    <citation type="journal article" date="2006" name="Nature">
        <title>Global trends of whole-genome duplications revealed by the ciliate Paramecium tetraurelia.</title>
        <authorList>
            <consortium name="Genoscope"/>
            <person name="Aury J.-M."/>
            <person name="Jaillon O."/>
            <person name="Duret L."/>
            <person name="Noel B."/>
            <person name="Jubin C."/>
            <person name="Porcel B.M."/>
            <person name="Segurens B."/>
            <person name="Daubin V."/>
            <person name="Anthouard V."/>
            <person name="Aiach N."/>
            <person name="Arnaiz O."/>
            <person name="Billaut A."/>
            <person name="Beisson J."/>
            <person name="Blanc I."/>
            <person name="Bouhouche K."/>
            <person name="Camara F."/>
            <person name="Duharcourt S."/>
            <person name="Guigo R."/>
            <person name="Gogendeau D."/>
            <person name="Katinka M."/>
            <person name="Keller A.-M."/>
            <person name="Kissmehl R."/>
            <person name="Klotz C."/>
            <person name="Koll F."/>
            <person name="Le Moue A."/>
            <person name="Lepere C."/>
            <person name="Malinsky S."/>
            <person name="Nowacki M."/>
            <person name="Nowak J.K."/>
            <person name="Plattner H."/>
            <person name="Poulain J."/>
            <person name="Ruiz F."/>
            <person name="Serrano V."/>
            <person name="Zagulski M."/>
            <person name="Dessen P."/>
            <person name="Betermier M."/>
            <person name="Weissenbach J."/>
            <person name="Scarpelli C."/>
            <person name="Schachter V."/>
            <person name="Sperling L."/>
            <person name="Meyer E."/>
            <person name="Cohen J."/>
            <person name="Wincker P."/>
        </authorList>
    </citation>
    <scope>NUCLEOTIDE SEQUENCE [LARGE SCALE GENOMIC DNA]</scope>
    <source>
        <strain evidence="1 2">Stock d4-2</strain>
    </source>
</reference>
<accession>A0C7A2</accession>
<dbReference type="RefSeq" id="XP_001434066.1">
    <property type="nucleotide sequence ID" value="XM_001434029.1"/>
</dbReference>
<dbReference type="OrthoDB" id="10328499at2759"/>
<dbReference type="GeneID" id="5019851"/>
<dbReference type="PANTHER" id="PTHR33706">
    <property type="entry name" value="MORN VARIANT REPEAT PROTEIN"/>
    <property type="match status" value="1"/>
</dbReference>
<dbReference type="AlphaFoldDB" id="A0C7A2"/>